<proteinExistence type="predicted"/>
<evidence type="ECO:0000313" key="2">
    <source>
        <dbReference type="EMBL" id="UYK87590.1"/>
    </source>
</evidence>
<dbReference type="EMBL" id="CP099534">
    <property type="protein sequence ID" value="UYK87590.1"/>
    <property type="molecule type" value="Genomic_DNA"/>
</dbReference>
<protein>
    <recommendedName>
        <fullName evidence="4">Secreted protein</fullName>
    </recommendedName>
</protein>
<evidence type="ECO:0000313" key="3">
    <source>
        <dbReference type="Proteomes" id="UP001164392"/>
    </source>
</evidence>
<organism evidence="2 3">
    <name type="scientific">Xanthomonas sacchari</name>
    <dbReference type="NCBI Taxonomy" id="56458"/>
    <lineage>
        <taxon>Bacteria</taxon>
        <taxon>Pseudomonadati</taxon>
        <taxon>Pseudomonadota</taxon>
        <taxon>Gammaproteobacteria</taxon>
        <taxon>Lysobacterales</taxon>
        <taxon>Lysobacteraceae</taxon>
        <taxon>Xanthomonas</taxon>
    </lineage>
</organism>
<sequence>MPSIRVLALTLSLSVTTAAAAAAEPVRYLELSNRAYDALTALAVAAPGSHAFRDVALGAPLRGGGDAATFPLAGAACRYDLRFTFRNGRSMLYPDVDVCAHRVRIRPLPRLQPGARALQVAGAAGTSP</sequence>
<feature type="chain" id="PRO_5041255523" description="Secreted protein" evidence="1">
    <location>
        <begin position="22"/>
        <end position="128"/>
    </location>
</feature>
<evidence type="ECO:0008006" key="4">
    <source>
        <dbReference type="Google" id="ProtNLM"/>
    </source>
</evidence>
<feature type="signal peptide" evidence="1">
    <location>
        <begin position="1"/>
        <end position="21"/>
    </location>
</feature>
<reference evidence="2" key="1">
    <citation type="submission" date="2022-06" db="EMBL/GenBank/DDBJ databases">
        <title>Dynamics of rice microbiomes reveals core vertical transmitted seed endophytes.</title>
        <authorList>
            <person name="Liao K."/>
            <person name="Zhang X."/>
        </authorList>
    </citation>
    <scope>NUCLEOTIDE SEQUENCE</scope>
    <source>
        <strain evidence="2">JR3-14</strain>
    </source>
</reference>
<evidence type="ECO:0000256" key="1">
    <source>
        <dbReference type="SAM" id="SignalP"/>
    </source>
</evidence>
<name>A0AA46ST24_9XANT</name>
<accession>A0AA46ST24</accession>
<dbReference type="RefSeq" id="WP_267092533.1">
    <property type="nucleotide sequence ID" value="NZ_CP099532.1"/>
</dbReference>
<dbReference type="AlphaFoldDB" id="A0AA46ST24"/>
<keyword evidence="1" id="KW-0732">Signal</keyword>
<gene>
    <name evidence="2" type="ORF">NG824_13955</name>
</gene>
<dbReference type="Proteomes" id="UP001164392">
    <property type="component" value="Chromosome"/>
</dbReference>